<sequence>MTLSLPLLSQMMQQSFVVATLVIAVLQSSGFLLPDVPQDQMHKTSSSGYMPHSSNLKHKNEIKHKFVGFTEGYSNMTHINDFYEATYSNYSANSLYNLNLPFEILNLINEIPSLNSSEDIVTNIFLNLLSNHRNIQSNEAHEHLVTGCLLSISKALEQFGLISSCSSTSANTFFKLITESLNNLFINRGKLLDKYPLTEHPVHQVMKFLGNMKSQRRGYCATDKYKQIDHEKKIKETVRSIDPDLVRFLSSRIYPLSFMTFENKVKENILNTAVQHFCNATISDIIAKRDCESNSREFLGFLVPDKVSKLNGEKNRERRQAETDVNAERSGYGDVGAYGGGYGGSGGYGGYDDSSYIVVPDEDDKSGSKHLYLIKLLAAWAFGAYCLLGLLAYQTYFATALTNGTPGAKGASGASGDKGLKGDKGMSGDKGMKGDTNPGMIGDPGDKGMKGIKGFKGFKGMKGPVGPAGPTGPKGVKGSPGQNNGAPGPAGPKGPKGNQGAQGGMGAQGPSGRKKRSVKTLIKESNIYNVDLTDSARLLDTLYATKDESSKRHSASEKHIQFAEMMNKLWREFKNPFGCLRCVLFDLLHTSEAASADPYIIAGFAHVLGDSGSLQLLDDVRRGRQRGVKMRCRRSNKSCSFESSIPVQASVDDGILRH</sequence>
<dbReference type="Proteomes" id="UP000694843">
    <property type="component" value="Unplaced"/>
</dbReference>
<accession>A0A979FIR9</accession>
<protein>
    <submittedName>
        <fullName evidence="4">Uncharacterized protein LOC108669320 isoform X1</fullName>
    </submittedName>
</protein>
<evidence type="ECO:0000313" key="3">
    <source>
        <dbReference type="Proteomes" id="UP000694843"/>
    </source>
</evidence>
<dbReference type="InterPro" id="IPR008160">
    <property type="entry name" value="Collagen"/>
</dbReference>
<evidence type="ECO:0000256" key="1">
    <source>
        <dbReference type="SAM" id="MobiDB-lite"/>
    </source>
</evidence>
<keyword evidence="3" id="KW-1185">Reference proteome</keyword>
<feature type="compositionally biased region" description="Gly residues" evidence="1">
    <location>
        <begin position="500"/>
        <end position="509"/>
    </location>
</feature>
<dbReference type="Pfam" id="PF01391">
    <property type="entry name" value="Collagen"/>
    <property type="match status" value="1"/>
</dbReference>
<dbReference type="PANTHER" id="PTHR24637:SF377">
    <property type="entry name" value="COLLAGEN TYPE IX ALPHA 1 CHAIN"/>
    <property type="match status" value="1"/>
</dbReference>
<feature type="compositionally biased region" description="Low complexity" evidence="1">
    <location>
        <begin position="408"/>
        <end position="417"/>
    </location>
</feature>
<feature type="region of interest" description="Disordered" evidence="1">
    <location>
        <begin position="460"/>
        <end position="518"/>
    </location>
</feature>
<dbReference type="Gene3D" id="1.20.5.320">
    <property type="entry name" value="6-Phosphogluconate Dehydrogenase, domain 3"/>
    <property type="match status" value="1"/>
</dbReference>
<keyword evidence="2" id="KW-0472">Membrane</keyword>
<keyword evidence="2" id="KW-0812">Transmembrane</keyword>
<proteinExistence type="predicted"/>
<dbReference type="RefSeq" id="XP_047736456.1">
    <property type="nucleotide sequence ID" value="XM_047880500.1"/>
</dbReference>
<dbReference type="GeneID" id="108669320"/>
<feature type="compositionally biased region" description="Low complexity" evidence="1">
    <location>
        <begin position="479"/>
        <end position="499"/>
    </location>
</feature>
<dbReference type="PANTHER" id="PTHR24637">
    <property type="entry name" value="COLLAGEN"/>
    <property type="match status" value="1"/>
</dbReference>
<feature type="region of interest" description="Disordered" evidence="1">
    <location>
        <begin position="404"/>
        <end position="447"/>
    </location>
</feature>
<gene>
    <name evidence="4" type="primary">LOC108669320</name>
</gene>
<reference evidence="4" key="1">
    <citation type="submission" date="2025-08" db="UniProtKB">
        <authorList>
            <consortium name="RefSeq"/>
        </authorList>
    </citation>
    <scope>IDENTIFICATION</scope>
    <source>
        <tissue evidence="4">Whole organism</tissue>
    </source>
</reference>
<feature type="transmembrane region" description="Helical" evidence="2">
    <location>
        <begin position="372"/>
        <end position="393"/>
    </location>
</feature>
<name>A0A979FIR9_HYAAZ</name>
<evidence type="ECO:0000256" key="2">
    <source>
        <dbReference type="SAM" id="Phobius"/>
    </source>
</evidence>
<keyword evidence="2" id="KW-1133">Transmembrane helix</keyword>
<dbReference type="AlphaFoldDB" id="A0A979FIR9"/>
<organism evidence="3 4">
    <name type="scientific">Hyalella azteca</name>
    <name type="common">Amphipod</name>
    <dbReference type="NCBI Taxonomy" id="294128"/>
    <lineage>
        <taxon>Eukaryota</taxon>
        <taxon>Metazoa</taxon>
        <taxon>Ecdysozoa</taxon>
        <taxon>Arthropoda</taxon>
        <taxon>Crustacea</taxon>
        <taxon>Multicrustacea</taxon>
        <taxon>Malacostraca</taxon>
        <taxon>Eumalacostraca</taxon>
        <taxon>Peracarida</taxon>
        <taxon>Amphipoda</taxon>
        <taxon>Senticaudata</taxon>
        <taxon>Talitrida</taxon>
        <taxon>Talitroidea</taxon>
        <taxon>Hyalellidae</taxon>
        <taxon>Hyalella</taxon>
    </lineage>
</organism>
<feature type="compositionally biased region" description="Basic and acidic residues" evidence="1">
    <location>
        <begin position="418"/>
        <end position="433"/>
    </location>
</feature>
<evidence type="ECO:0000313" key="4">
    <source>
        <dbReference type="RefSeq" id="XP_047736456.1"/>
    </source>
</evidence>